<accession>A0A0F7X1Y4</accession>
<feature type="domain" description="Metallo-beta-lactamase" evidence="1">
    <location>
        <begin position="42"/>
        <end position="216"/>
    </location>
</feature>
<dbReference type="PANTHER" id="PTHR42663">
    <property type="entry name" value="HYDROLASE C777.06C-RELATED-RELATED"/>
    <property type="match status" value="1"/>
</dbReference>
<dbReference type="GO" id="GO:0016787">
    <property type="term" value="F:hydrolase activity"/>
    <property type="evidence" value="ECO:0007669"/>
    <property type="project" value="UniProtKB-KW"/>
</dbReference>
<protein>
    <submittedName>
        <fullName evidence="2">Metal Dependent Hydrolase</fullName>
    </submittedName>
</protein>
<dbReference type="SUPFAM" id="SSF56281">
    <property type="entry name" value="Metallo-hydrolase/oxidoreductase"/>
    <property type="match status" value="1"/>
</dbReference>
<organism evidence="2">
    <name type="scientific">Chlamydia pneumoniae</name>
    <name type="common">Chlamydophila pneumoniae</name>
    <dbReference type="NCBI Taxonomy" id="83558"/>
    <lineage>
        <taxon>Bacteria</taxon>
        <taxon>Pseudomonadati</taxon>
        <taxon>Chlamydiota</taxon>
        <taxon>Chlamydiia</taxon>
        <taxon>Chlamydiales</taxon>
        <taxon>Chlamydiaceae</taxon>
        <taxon>Chlamydia/Chlamydophila group</taxon>
        <taxon>Chlamydia</taxon>
    </lineage>
</organism>
<proteinExistence type="predicted"/>
<keyword evidence="2" id="KW-0378">Hydrolase</keyword>
<dbReference type="InterPro" id="IPR001279">
    <property type="entry name" value="Metallo-B-lactamas"/>
</dbReference>
<dbReference type="CDD" id="cd16279">
    <property type="entry name" value="metallo-hydrolase-like_MBL-fold"/>
    <property type="match status" value="1"/>
</dbReference>
<evidence type="ECO:0000313" key="2">
    <source>
        <dbReference type="EMBL" id="CRI42592.1"/>
    </source>
</evidence>
<dbReference type="Gene3D" id="3.60.15.10">
    <property type="entry name" value="Ribonuclease Z/Hydroxyacylglutathione hydrolase-like"/>
    <property type="match status" value="1"/>
</dbReference>
<sequence>MVRDIQSESIGKLVFLGTGNPEGIPVPFCSCRVCQNTGIHRLRSSVLIQYQNKTLVIDAGPDFRTQMLVAGVSELDGVFLTHPHYDHIGGIDDLRAWYIVTQRSLPLVLSASTYRFLNKAKEYLFATPNVESSLPAVLEFTILNEDYGQEEFQGIPYTYVSYYQKSCHVTGFRFGNLAYLTDLCSYDAKIFSYLDNVETLILSAGPSETPIPFQGHKSSHLTVEEAKAFANHAGIKNLIITHISHCLEAERDQHPEVTFAYDGMEVLWTL</sequence>
<dbReference type="AlphaFoldDB" id="A0A0F7X1Y4"/>
<dbReference type="Pfam" id="PF12706">
    <property type="entry name" value="Lactamase_B_2"/>
    <property type="match status" value="1"/>
</dbReference>
<evidence type="ECO:0000259" key="1">
    <source>
        <dbReference type="SMART" id="SM00849"/>
    </source>
</evidence>
<dbReference type="InterPro" id="IPR036866">
    <property type="entry name" value="RibonucZ/Hydroxyglut_hydro"/>
</dbReference>
<gene>
    <name evidence="2" type="ORF">BN1224_DC9_BS_00750</name>
</gene>
<reference evidence="2" key="1">
    <citation type="submission" date="2015-05" db="EMBL/GenBank/DDBJ databases">
        <authorList>
            <person name="Rattei Thomas"/>
        </authorList>
    </citation>
    <scope>NUCLEOTIDE SEQUENCE</scope>
    <source>
        <strain evidence="2">DC9</strain>
    </source>
</reference>
<dbReference type="EMBL" id="LN847049">
    <property type="protein sequence ID" value="CRI42592.1"/>
    <property type="molecule type" value="Genomic_DNA"/>
</dbReference>
<dbReference type="SMART" id="SM00849">
    <property type="entry name" value="Lactamase_B"/>
    <property type="match status" value="1"/>
</dbReference>
<dbReference type="PANTHER" id="PTHR42663:SF6">
    <property type="entry name" value="HYDROLASE C777.06C-RELATED"/>
    <property type="match status" value="1"/>
</dbReference>
<name>A0A0F7X1Y4_CHLPN</name>